<dbReference type="EMBL" id="AP023368">
    <property type="protein sequence ID" value="BCK01463.1"/>
    <property type="molecule type" value="Genomic_DNA"/>
</dbReference>
<sequence length="84" mass="9839">MNSNYYIWIEIEANKRTITDAGIFRKTMEKCRNAGIGAVILSVKDTTGFAIYKSKFAPHYSEYDKIFKEKIILRNVLKPFIVWE</sequence>
<keyword evidence="2" id="KW-1185">Reference proteome</keyword>
<dbReference type="RefSeq" id="WP_197979812.1">
    <property type="nucleotide sequence ID" value="NZ_AP023368.1"/>
</dbReference>
<dbReference type="AlphaFoldDB" id="A0A7M3SA45"/>
<dbReference type="Proteomes" id="UP000515703">
    <property type="component" value="Chromosome"/>
</dbReference>
<proteinExistence type="predicted"/>
<protein>
    <submittedName>
        <fullName evidence="1">Uncharacterized protein</fullName>
    </submittedName>
</protein>
<gene>
    <name evidence="1" type="ORF">bsdcttw_45030</name>
</gene>
<name>A0A7M3SA45_9FIRM</name>
<organism evidence="1 2">
    <name type="scientific">Anaerocolumna chitinilytica</name>
    <dbReference type="NCBI Taxonomy" id="1727145"/>
    <lineage>
        <taxon>Bacteria</taxon>
        <taxon>Bacillati</taxon>
        <taxon>Bacillota</taxon>
        <taxon>Clostridia</taxon>
        <taxon>Lachnospirales</taxon>
        <taxon>Lachnospiraceae</taxon>
        <taxon>Anaerocolumna</taxon>
    </lineage>
</organism>
<reference evidence="1 2" key="2">
    <citation type="submission" date="2020-08" db="EMBL/GenBank/DDBJ databases">
        <authorList>
            <person name="Ueki A."/>
            <person name="Tonouchi A."/>
        </authorList>
    </citation>
    <scope>NUCLEOTIDE SEQUENCE [LARGE SCALE GENOMIC DNA]</scope>
    <source>
        <strain evidence="1 2">CTTW</strain>
    </source>
</reference>
<reference evidence="1 2" key="1">
    <citation type="submission" date="2020-08" db="EMBL/GenBank/DDBJ databases">
        <title>Draft genome sequencing of an Anaerocolumna strain isolated from anoxic soil subjected to BSD treatment.</title>
        <authorList>
            <person name="Uek A."/>
            <person name="Tonouchi A."/>
        </authorList>
    </citation>
    <scope>NUCLEOTIDE SEQUENCE [LARGE SCALE GENOMIC DNA]</scope>
    <source>
        <strain evidence="1 2">CTTW</strain>
    </source>
</reference>
<accession>A0A7M3SA45</accession>
<evidence type="ECO:0000313" key="1">
    <source>
        <dbReference type="EMBL" id="BCK01463.1"/>
    </source>
</evidence>
<dbReference type="KEGG" id="acht:bsdcttw_45030"/>
<evidence type="ECO:0000313" key="2">
    <source>
        <dbReference type="Proteomes" id="UP000515703"/>
    </source>
</evidence>